<sequence>MRRPRGRPRAFDRDEALAAAAQVFWQQGYEGASIADLTQAMGITAQSLYAAFSSKAELYHEALGWYQAEVGASPRHEFGEEPSVFTAFERLLEGRARQFCQQGRPSGCMISSAVLYCAAETQPIAQHLSSLRTGALVSLKARLERGIAEGELRPDTDAASLARFVATVIQGLSVQARDGASEDELLAVARIAAAELARHRVDPPPG</sequence>
<dbReference type="PANTHER" id="PTHR47506:SF1">
    <property type="entry name" value="HTH-TYPE TRANSCRIPTIONAL REGULATOR YJDC"/>
    <property type="match status" value="1"/>
</dbReference>
<organism evidence="6 7">
    <name type="scientific">Aliidongia dinghuensis</name>
    <dbReference type="NCBI Taxonomy" id="1867774"/>
    <lineage>
        <taxon>Bacteria</taxon>
        <taxon>Pseudomonadati</taxon>
        <taxon>Pseudomonadota</taxon>
        <taxon>Alphaproteobacteria</taxon>
        <taxon>Rhodospirillales</taxon>
        <taxon>Dongiaceae</taxon>
        <taxon>Aliidongia</taxon>
    </lineage>
</organism>
<accession>A0A8J3E6K5</accession>
<dbReference type="PRINTS" id="PR00455">
    <property type="entry name" value="HTHTETR"/>
</dbReference>
<proteinExistence type="predicted"/>
<evidence type="ECO:0000313" key="6">
    <source>
        <dbReference type="EMBL" id="GGF30546.1"/>
    </source>
</evidence>
<keyword evidence="7" id="KW-1185">Reference proteome</keyword>
<dbReference type="EMBL" id="BMJQ01000011">
    <property type="protein sequence ID" value="GGF30546.1"/>
    <property type="molecule type" value="Genomic_DNA"/>
</dbReference>
<dbReference type="InterPro" id="IPR011075">
    <property type="entry name" value="TetR_C"/>
</dbReference>
<comment type="caution">
    <text evidence="6">The sequence shown here is derived from an EMBL/GenBank/DDBJ whole genome shotgun (WGS) entry which is preliminary data.</text>
</comment>
<evidence type="ECO:0000256" key="3">
    <source>
        <dbReference type="ARBA" id="ARBA00023163"/>
    </source>
</evidence>
<dbReference type="Gene3D" id="1.10.10.60">
    <property type="entry name" value="Homeodomain-like"/>
    <property type="match status" value="1"/>
</dbReference>
<dbReference type="Pfam" id="PF00440">
    <property type="entry name" value="TetR_N"/>
    <property type="match status" value="1"/>
</dbReference>
<keyword evidence="1" id="KW-0805">Transcription regulation</keyword>
<reference evidence="6" key="1">
    <citation type="journal article" date="2014" name="Int. J. Syst. Evol. Microbiol.">
        <title>Complete genome sequence of Corynebacterium casei LMG S-19264T (=DSM 44701T), isolated from a smear-ripened cheese.</title>
        <authorList>
            <consortium name="US DOE Joint Genome Institute (JGI-PGF)"/>
            <person name="Walter F."/>
            <person name="Albersmeier A."/>
            <person name="Kalinowski J."/>
            <person name="Ruckert C."/>
        </authorList>
    </citation>
    <scope>NUCLEOTIDE SEQUENCE</scope>
    <source>
        <strain evidence="6">CGMCC 1.15725</strain>
    </source>
</reference>
<dbReference type="Proteomes" id="UP000646365">
    <property type="component" value="Unassembled WGS sequence"/>
</dbReference>
<keyword evidence="3" id="KW-0804">Transcription</keyword>
<evidence type="ECO:0000256" key="4">
    <source>
        <dbReference type="PROSITE-ProRule" id="PRU00335"/>
    </source>
</evidence>
<protein>
    <submittedName>
        <fullName evidence="6">TetR family transcriptional regulator</fullName>
    </submittedName>
</protein>
<feature type="domain" description="HTH tetR-type" evidence="5">
    <location>
        <begin position="10"/>
        <end position="70"/>
    </location>
</feature>
<dbReference type="SUPFAM" id="SSF46689">
    <property type="entry name" value="Homeodomain-like"/>
    <property type="match status" value="1"/>
</dbReference>
<dbReference type="InterPro" id="IPR009057">
    <property type="entry name" value="Homeodomain-like_sf"/>
</dbReference>
<name>A0A8J3E6K5_9PROT</name>
<evidence type="ECO:0000313" key="7">
    <source>
        <dbReference type="Proteomes" id="UP000646365"/>
    </source>
</evidence>
<feature type="DNA-binding region" description="H-T-H motif" evidence="4">
    <location>
        <begin position="33"/>
        <end position="52"/>
    </location>
</feature>
<dbReference type="InterPro" id="IPR036271">
    <property type="entry name" value="Tet_transcr_reg_TetR-rel_C_sf"/>
</dbReference>
<dbReference type="PANTHER" id="PTHR47506">
    <property type="entry name" value="TRANSCRIPTIONAL REGULATORY PROTEIN"/>
    <property type="match status" value="1"/>
</dbReference>
<gene>
    <name evidence="6" type="ORF">GCM10011611_40810</name>
</gene>
<evidence type="ECO:0000259" key="5">
    <source>
        <dbReference type="PROSITE" id="PS50977"/>
    </source>
</evidence>
<dbReference type="PROSITE" id="PS50977">
    <property type="entry name" value="HTH_TETR_2"/>
    <property type="match status" value="1"/>
</dbReference>
<evidence type="ECO:0000256" key="1">
    <source>
        <dbReference type="ARBA" id="ARBA00023015"/>
    </source>
</evidence>
<dbReference type="SUPFAM" id="SSF48498">
    <property type="entry name" value="Tetracyclin repressor-like, C-terminal domain"/>
    <property type="match status" value="1"/>
</dbReference>
<dbReference type="AlphaFoldDB" id="A0A8J3E6K5"/>
<keyword evidence="2 4" id="KW-0238">DNA-binding</keyword>
<dbReference type="Gene3D" id="1.10.357.10">
    <property type="entry name" value="Tetracycline Repressor, domain 2"/>
    <property type="match status" value="1"/>
</dbReference>
<dbReference type="RefSeq" id="WP_189049193.1">
    <property type="nucleotide sequence ID" value="NZ_BMJQ01000011.1"/>
</dbReference>
<evidence type="ECO:0000256" key="2">
    <source>
        <dbReference type="ARBA" id="ARBA00023125"/>
    </source>
</evidence>
<dbReference type="Pfam" id="PF16925">
    <property type="entry name" value="TetR_C_13"/>
    <property type="match status" value="1"/>
</dbReference>
<dbReference type="InterPro" id="IPR001647">
    <property type="entry name" value="HTH_TetR"/>
</dbReference>
<reference evidence="6" key="2">
    <citation type="submission" date="2020-09" db="EMBL/GenBank/DDBJ databases">
        <authorList>
            <person name="Sun Q."/>
            <person name="Zhou Y."/>
        </authorList>
    </citation>
    <scope>NUCLEOTIDE SEQUENCE</scope>
    <source>
        <strain evidence="6">CGMCC 1.15725</strain>
    </source>
</reference>
<dbReference type="GO" id="GO:0003677">
    <property type="term" value="F:DNA binding"/>
    <property type="evidence" value="ECO:0007669"/>
    <property type="project" value="UniProtKB-UniRule"/>
</dbReference>